<keyword evidence="5 11" id="KW-0808">Transferase</keyword>
<dbReference type="CDD" id="cd06445">
    <property type="entry name" value="ATase"/>
    <property type="match status" value="1"/>
</dbReference>
<dbReference type="PANTHER" id="PTHR10815:SF13">
    <property type="entry name" value="METHYLATED-DNA--PROTEIN-CYSTEINE METHYLTRANSFERASE"/>
    <property type="match status" value="1"/>
</dbReference>
<evidence type="ECO:0000313" key="12">
    <source>
        <dbReference type="Proteomes" id="UP000218934"/>
    </source>
</evidence>
<dbReference type="GO" id="GO:0006281">
    <property type="term" value="P:DNA repair"/>
    <property type="evidence" value="ECO:0007669"/>
    <property type="project" value="UniProtKB-KW"/>
</dbReference>
<dbReference type="PROSITE" id="PS00374">
    <property type="entry name" value="MGMT"/>
    <property type="match status" value="1"/>
</dbReference>
<keyword evidence="6" id="KW-0227">DNA damage</keyword>
<evidence type="ECO:0000256" key="4">
    <source>
        <dbReference type="ARBA" id="ARBA00022603"/>
    </source>
</evidence>
<reference evidence="11" key="1">
    <citation type="submission" date="2017-09" db="EMBL/GenBank/DDBJ databases">
        <title>The Catabolism of 3,6-Dichlorosalicylic acid is Initiated by the Cytochrome P450 Monooxygenase DsmABC in Rhizorhabdus dicambivorans Ndbn-20.</title>
        <authorList>
            <person name="Na L."/>
        </authorList>
    </citation>
    <scope>NUCLEOTIDE SEQUENCE [LARGE SCALE GENOMIC DNA]</scope>
    <source>
        <strain evidence="11">Ndbn-20m</strain>
    </source>
</reference>
<dbReference type="InterPro" id="IPR008332">
    <property type="entry name" value="MethylG_MeTrfase_N"/>
</dbReference>
<evidence type="ECO:0000256" key="5">
    <source>
        <dbReference type="ARBA" id="ARBA00022679"/>
    </source>
</evidence>
<evidence type="ECO:0000259" key="10">
    <source>
        <dbReference type="Pfam" id="PF02870"/>
    </source>
</evidence>
<dbReference type="RefSeq" id="WP_066960410.1">
    <property type="nucleotide sequence ID" value="NZ_CP023449.1"/>
</dbReference>
<evidence type="ECO:0000259" key="9">
    <source>
        <dbReference type="Pfam" id="PF01035"/>
    </source>
</evidence>
<dbReference type="PANTHER" id="PTHR10815">
    <property type="entry name" value="METHYLATED-DNA--PROTEIN-CYSTEINE METHYLTRANSFERASE"/>
    <property type="match status" value="1"/>
</dbReference>
<organism evidence="11 12">
    <name type="scientific">Rhizorhabdus dicambivorans</name>
    <dbReference type="NCBI Taxonomy" id="1850238"/>
    <lineage>
        <taxon>Bacteria</taxon>
        <taxon>Pseudomonadati</taxon>
        <taxon>Pseudomonadota</taxon>
        <taxon>Alphaproteobacteria</taxon>
        <taxon>Sphingomonadales</taxon>
        <taxon>Sphingomonadaceae</taxon>
        <taxon>Rhizorhabdus</taxon>
    </lineage>
</organism>
<dbReference type="GO" id="GO:0003908">
    <property type="term" value="F:methylated-DNA-[protein]-cysteine S-methyltransferase activity"/>
    <property type="evidence" value="ECO:0007669"/>
    <property type="project" value="UniProtKB-EC"/>
</dbReference>
<dbReference type="OrthoDB" id="9802228at2"/>
<dbReference type="Gene3D" id="3.30.160.70">
    <property type="entry name" value="Methylated DNA-protein cysteine methyltransferase domain"/>
    <property type="match status" value="1"/>
</dbReference>
<dbReference type="Pfam" id="PF01035">
    <property type="entry name" value="DNA_binding_1"/>
    <property type="match status" value="1"/>
</dbReference>
<dbReference type="KEGG" id="rdi:CMV14_01800"/>
<keyword evidence="12" id="KW-1185">Reference proteome</keyword>
<comment type="similarity">
    <text evidence="2">Belongs to the MGMT family.</text>
</comment>
<dbReference type="InterPro" id="IPR036631">
    <property type="entry name" value="MGMT_N_sf"/>
</dbReference>
<dbReference type="InterPro" id="IPR036388">
    <property type="entry name" value="WH-like_DNA-bd_sf"/>
</dbReference>
<evidence type="ECO:0000256" key="3">
    <source>
        <dbReference type="ARBA" id="ARBA00011918"/>
    </source>
</evidence>
<dbReference type="Pfam" id="PF02870">
    <property type="entry name" value="Methyltransf_1N"/>
    <property type="match status" value="1"/>
</dbReference>
<keyword evidence="7" id="KW-0234">DNA repair</keyword>
<comment type="catalytic activity">
    <reaction evidence="1">
        <text>a 4-O-methyl-thymidine in DNA + L-cysteinyl-[protein] = a thymidine in DNA + S-methyl-L-cysteinyl-[protein]</text>
        <dbReference type="Rhea" id="RHEA:53428"/>
        <dbReference type="Rhea" id="RHEA-COMP:10131"/>
        <dbReference type="Rhea" id="RHEA-COMP:10132"/>
        <dbReference type="Rhea" id="RHEA-COMP:13555"/>
        <dbReference type="Rhea" id="RHEA-COMP:13556"/>
        <dbReference type="ChEBI" id="CHEBI:29950"/>
        <dbReference type="ChEBI" id="CHEBI:82612"/>
        <dbReference type="ChEBI" id="CHEBI:137386"/>
        <dbReference type="ChEBI" id="CHEBI:137387"/>
        <dbReference type="EC" id="2.1.1.63"/>
    </reaction>
</comment>
<evidence type="ECO:0000256" key="7">
    <source>
        <dbReference type="ARBA" id="ARBA00023204"/>
    </source>
</evidence>
<name>A0A2A4G1N7_9SPHN</name>
<dbReference type="InterPro" id="IPR001497">
    <property type="entry name" value="MethylDNA_cys_MeTrfase_AS"/>
</dbReference>
<dbReference type="AlphaFoldDB" id="A0A2A4G1N7"/>
<dbReference type="InterPro" id="IPR036217">
    <property type="entry name" value="MethylDNA_cys_MeTrfase_DNAb"/>
</dbReference>
<dbReference type="EC" id="2.1.1.63" evidence="3"/>
<proteinExistence type="inferred from homology"/>
<dbReference type="SUPFAM" id="SSF53155">
    <property type="entry name" value="Methylated DNA-protein cysteine methyltransferase domain"/>
    <property type="match status" value="1"/>
</dbReference>
<evidence type="ECO:0000256" key="6">
    <source>
        <dbReference type="ARBA" id="ARBA00022763"/>
    </source>
</evidence>
<comment type="caution">
    <text evidence="11">The sequence shown here is derived from an EMBL/GenBank/DDBJ whole genome shotgun (WGS) entry which is preliminary data.</text>
</comment>
<evidence type="ECO:0000313" key="11">
    <source>
        <dbReference type="EMBL" id="PCE43697.1"/>
    </source>
</evidence>
<dbReference type="NCBIfam" id="TIGR00589">
    <property type="entry name" value="ogt"/>
    <property type="match status" value="1"/>
</dbReference>
<comment type="catalytic activity">
    <reaction evidence="8">
        <text>a 6-O-methyl-2'-deoxyguanosine in DNA + L-cysteinyl-[protein] = S-methyl-L-cysteinyl-[protein] + a 2'-deoxyguanosine in DNA</text>
        <dbReference type="Rhea" id="RHEA:24000"/>
        <dbReference type="Rhea" id="RHEA-COMP:10131"/>
        <dbReference type="Rhea" id="RHEA-COMP:10132"/>
        <dbReference type="Rhea" id="RHEA-COMP:11367"/>
        <dbReference type="Rhea" id="RHEA-COMP:11368"/>
        <dbReference type="ChEBI" id="CHEBI:29950"/>
        <dbReference type="ChEBI" id="CHEBI:82612"/>
        <dbReference type="ChEBI" id="CHEBI:85445"/>
        <dbReference type="ChEBI" id="CHEBI:85448"/>
        <dbReference type="EC" id="2.1.1.63"/>
    </reaction>
</comment>
<evidence type="ECO:0000256" key="2">
    <source>
        <dbReference type="ARBA" id="ARBA00008711"/>
    </source>
</evidence>
<accession>A0A2A4G1N7</accession>
<keyword evidence="4 11" id="KW-0489">Methyltransferase</keyword>
<dbReference type="EMBL" id="NWUF01000003">
    <property type="protein sequence ID" value="PCE43697.1"/>
    <property type="molecule type" value="Genomic_DNA"/>
</dbReference>
<evidence type="ECO:0000256" key="8">
    <source>
        <dbReference type="ARBA" id="ARBA00049348"/>
    </source>
</evidence>
<sequence>MTKSLLSSPIGPILIAADDAMLHAVSILSGAVPDGLGAPPPGSPAAEAAAQLAAYFDGTLERFSLPLAPAASPRGQALRDAMAAIPIGETLSYGALARIAGSAPRAIGQACARNPFPIVIPCHRVVGSGGTIGHYSGGRGIITKTWLLDHERRPEKQGGLL</sequence>
<gene>
    <name evidence="11" type="ORF">COO09_04120</name>
</gene>
<protein>
    <recommendedName>
        <fullName evidence="3">methylated-DNA--[protein]-cysteine S-methyltransferase</fullName>
        <ecNumber evidence="3">2.1.1.63</ecNumber>
    </recommendedName>
</protein>
<dbReference type="InterPro" id="IPR014048">
    <property type="entry name" value="MethylDNA_cys_MeTrfase_DNA-bd"/>
</dbReference>
<evidence type="ECO:0000256" key="1">
    <source>
        <dbReference type="ARBA" id="ARBA00001286"/>
    </source>
</evidence>
<dbReference type="FunFam" id="1.10.10.10:FF:000214">
    <property type="entry name" value="Methylated-DNA--protein-cysteine methyltransferase"/>
    <property type="match status" value="1"/>
</dbReference>
<dbReference type="Gene3D" id="1.10.10.10">
    <property type="entry name" value="Winged helix-like DNA-binding domain superfamily/Winged helix DNA-binding domain"/>
    <property type="match status" value="1"/>
</dbReference>
<feature type="domain" description="Methylated-DNA-[protein]-cysteine S-methyltransferase DNA binding" evidence="9">
    <location>
        <begin position="78"/>
        <end position="152"/>
    </location>
</feature>
<dbReference type="Proteomes" id="UP000218934">
    <property type="component" value="Unassembled WGS sequence"/>
</dbReference>
<dbReference type="SUPFAM" id="SSF46767">
    <property type="entry name" value="Methylated DNA-protein cysteine methyltransferase, C-terminal domain"/>
    <property type="match status" value="1"/>
</dbReference>
<feature type="domain" description="Methylguanine DNA methyltransferase ribonuclease-like" evidence="10">
    <location>
        <begin position="2"/>
        <end position="69"/>
    </location>
</feature>
<dbReference type="GO" id="GO:0032259">
    <property type="term" value="P:methylation"/>
    <property type="evidence" value="ECO:0007669"/>
    <property type="project" value="UniProtKB-KW"/>
</dbReference>